<feature type="region of interest" description="Disordered" evidence="1">
    <location>
        <begin position="1"/>
        <end position="36"/>
    </location>
</feature>
<gene>
    <name evidence="2" type="ORF">FPE_LOCUS1405</name>
</gene>
<accession>A0AAD1YM80</accession>
<organism evidence="2 3">
    <name type="scientific">Fraxinus pennsylvanica</name>
    <dbReference type="NCBI Taxonomy" id="56036"/>
    <lineage>
        <taxon>Eukaryota</taxon>
        <taxon>Viridiplantae</taxon>
        <taxon>Streptophyta</taxon>
        <taxon>Embryophyta</taxon>
        <taxon>Tracheophyta</taxon>
        <taxon>Spermatophyta</taxon>
        <taxon>Magnoliopsida</taxon>
        <taxon>eudicotyledons</taxon>
        <taxon>Gunneridae</taxon>
        <taxon>Pentapetalae</taxon>
        <taxon>asterids</taxon>
        <taxon>lamiids</taxon>
        <taxon>Lamiales</taxon>
        <taxon>Oleaceae</taxon>
        <taxon>Oleeae</taxon>
        <taxon>Fraxinus</taxon>
    </lineage>
</organism>
<feature type="compositionally biased region" description="Low complexity" evidence="1">
    <location>
        <begin position="169"/>
        <end position="182"/>
    </location>
</feature>
<dbReference type="Proteomes" id="UP000834106">
    <property type="component" value="Chromosome 1"/>
</dbReference>
<dbReference type="AlphaFoldDB" id="A0AAD1YM80"/>
<sequence length="363" mass="40544">MDRKFNRNLSNEGRGSISLQKKIADSRHSSQNEQIPDLTDFMNDMFFGSVNTDKKTYNLTGTGSFVVDRNDQEFESSARSVSSRLTQEWLEEAKQMMASSPSRDCDSPSRLVVSPRFATTPCRLSTSTIDKRRSRHTHSNRSESNLDPPQAKAESPQVQKRFINMIKIPTSPSSNPSLSISPDPTPPSPTSPLGAPPLPLRQSMNRKSRFQTDPSSQLTQPIPTPTNLPSISKRRFKNTSTATNNAPTTILDTELLSPPKHVKESAHRRTISSSTCSVAEMDLLSPPGNLVEWAQRRSLSSSTCRIDRNLQKNNLDDRQLMDKDLKVQDLNVFLKEQRIKIGKILSGEIRRKAKIVLSGPSNS</sequence>
<proteinExistence type="predicted"/>
<protein>
    <submittedName>
        <fullName evidence="2">Uncharacterized protein</fullName>
    </submittedName>
</protein>
<evidence type="ECO:0000256" key="1">
    <source>
        <dbReference type="SAM" id="MobiDB-lite"/>
    </source>
</evidence>
<feature type="compositionally biased region" description="Pro residues" evidence="1">
    <location>
        <begin position="183"/>
        <end position="199"/>
    </location>
</feature>
<evidence type="ECO:0000313" key="2">
    <source>
        <dbReference type="EMBL" id="CAI9753974.1"/>
    </source>
</evidence>
<feature type="compositionally biased region" description="Polar residues" evidence="1">
    <location>
        <begin position="211"/>
        <end position="230"/>
    </location>
</feature>
<keyword evidence="3" id="KW-1185">Reference proteome</keyword>
<dbReference type="EMBL" id="OU503036">
    <property type="protein sequence ID" value="CAI9753974.1"/>
    <property type="molecule type" value="Genomic_DNA"/>
</dbReference>
<feature type="compositionally biased region" description="Polar residues" evidence="1">
    <location>
        <begin position="7"/>
        <end position="19"/>
    </location>
</feature>
<feature type="region of interest" description="Disordered" evidence="1">
    <location>
        <begin position="123"/>
        <end position="233"/>
    </location>
</feature>
<name>A0AAD1YM80_9LAMI</name>
<evidence type="ECO:0000313" key="3">
    <source>
        <dbReference type="Proteomes" id="UP000834106"/>
    </source>
</evidence>
<reference evidence="2" key="1">
    <citation type="submission" date="2023-05" db="EMBL/GenBank/DDBJ databases">
        <authorList>
            <person name="Huff M."/>
        </authorList>
    </citation>
    <scope>NUCLEOTIDE SEQUENCE</scope>
</reference>